<dbReference type="EMBL" id="VUKA01000006">
    <property type="protein sequence ID" value="KAA2212792.1"/>
    <property type="molecule type" value="Genomic_DNA"/>
</dbReference>
<evidence type="ECO:0000256" key="5">
    <source>
        <dbReference type="ARBA" id="ARBA00023002"/>
    </source>
</evidence>
<evidence type="ECO:0000313" key="8">
    <source>
        <dbReference type="Proteomes" id="UP000322110"/>
    </source>
</evidence>
<dbReference type="InterPro" id="IPR007698">
    <property type="entry name" value="AlaDH/PNT_NAD(H)-bd"/>
</dbReference>
<keyword evidence="4" id="KW-0862">Zinc</keyword>
<organism evidence="7 8">
    <name type="scientific">Teichococcus oryzae</name>
    <dbReference type="NCBI Taxonomy" id="1608942"/>
    <lineage>
        <taxon>Bacteria</taxon>
        <taxon>Pseudomonadati</taxon>
        <taxon>Pseudomonadota</taxon>
        <taxon>Alphaproteobacteria</taxon>
        <taxon>Acetobacterales</taxon>
        <taxon>Roseomonadaceae</taxon>
        <taxon>Roseomonas</taxon>
    </lineage>
</organism>
<comment type="cofactor">
    <cofactor evidence="1">
        <name>Zn(2+)</name>
        <dbReference type="ChEBI" id="CHEBI:29105"/>
    </cofactor>
</comment>
<comment type="caution">
    <text evidence="7">The sequence shown here is derived from an EMBL/GenBank/DDBJ whole genome shotgun (WGS) entry which is preliminary data.</text>
</comment>
<evidence type="ECO:0000313" key="7">
    <source>
        <dbReference type="EMBL" id="KAA2212792.1"/>
    </source>
</evidence>
<reference evidence="7 8" key="1">
    <citation type="journal article" date="2015" name="Int. J. Syst. Evol. Microbiol.">
        <title>Roseomonas oryzae sp. nov., isolated from paddy rhizosphere soil.</title>
        <authorList>
            <person name="Ramaprasad E.V."/>
            <person name="Sasikala Ch."/>
            <person name="Ramana Ch.V."/>
        </authorList>
    </citation>
    <scope>NUCLEOTIDE SEQUENCE [LARGE SCALE GENOMIC DNA]</scope>
    <source>
        <strain evidence="7 8">KCTC 42542</strain>
    </source>
</reference>
<protein>
    <submittedName>
        <fullName evidence="7">Zinc-binding alcohol dehydrogenase</fullName>
    </submittedName>
</protein>
<evidence type="ECO:0000256" key="2">
    <source>
        <dbReference type="ARBA" id="ARBA00008072"/>
    </source>
</evidence>
<evidence type="ECO:0000256" key="1">
    <source>
        <dbReference type="ARBA" id="ARBA00001947"/>
    </source>
</evidence>
<keyword evidence="5" id="KW-0560">Oxidoreductase</keyword>
<dbReference type="Proteomes" id="UP000322110">
    <property type="component" value="Unassembled WGS sequence"/>
</dbReference>
<keyword evidence="3" id="KW-0479">Metal-binding</keyword>
<evidence type="ECO:0000259" key="6">
    <source>
        <dbReference type="Pfam" id="PF01262"/>
    </source>
</evidence>
<keyword evidence="8" id="KW-1185">Reference proteome</keyword>
<accession>A0A5B2TE66</accession>
<dbReference type="Pfam" id="PF01262">
    <property type="entry name" value="AlaDh_PNT_C"/>
    <property type="match status" value="1"/>
</dbReference>
<gene>
    <name evidence="7" type="ORF">F0Q34_13940</name>
</gene>
<dbReference type="AlphaFoldDB" id="A0A5B2TE66"/>
<dbReference type="InterPro" id="IPR036291">
    <property type="entry name" value="NAD(P)-bd_dom_sf"/>
</dbReference>
<evidence type="ECO:0000256" key="3">
    <source>
        <dbReference type="ARBA" id="ARBA00022723"/>
    </source>
</evidence>
<feature type="domain" description="Alanine dehydrogenase/pyridine nucleotide transhydrogenase NAD(H)-binding" evidence="6">
    <location>
        <begin position="165"/>
        <end position="220"/>
    </location>
</feature>
<sequence length="358" mass="37548">MAGASAGAGCAVRHRAAPCPPGSLHVTIARSFWITAPGRAEIRAAALPPRAASQALVRAVASGISRGTERLVFQGQVPESQWGAMRAPLQAGDFPFPIAYGYAAVGVAEEAPSELQGRRVFCLHPHADRFLAPATMCIPVPDAVPDHRAVLAANMETALNIAWDAGTLPGERILVVGAGVVGLLSAWLLARIPGTEVTVVDTDPARRAVAEALGARFAAPEQSPGGQELIIHASANPEGLRHALRHAAFEARILEASWYGDKPVTLPLGEEFHAKRLTLRATQVGAVSPPLRGRRSHAERLALALRLLGDPALDALCGPHVPFDELPARMASLLGPPPAGEAAPLCPIVTYEDKRCSA</sequence>
<evidence type="ECO:0000256" key="4">
    <source>
        <dbReference type="ARBA" id="ARBA00022833"/>
    </source>
</evidence>
<dbReference type="GO" id="GO:0016491">
    <property type="term" value="F:oxidoreductase activity"/>
    <property type="evidence" value="ECO:0007669"/>
    <property type="project" value="UniProtKB-KW"/>
</dbReference>
<proteinExistence type="inferred from homology"/>
<dbReference type="SUPFAM" id="SSF51735">
    <property type="entry name" value="NAD(P)-binding Rossmann-fold domains"/>
    <property type="match status" value="1"/>
</dbReference>
<dbReference type="GO" id="GO:0046872">
    <property type="term" value="F:metal ion binding"/>
    <property type="evidence" value="ECO:0007669"/>
    <property type="project" value="UniProtKB-KW"/>
</dbReference>
<dbReference type="Gene3D" id="3.90.180.10">
    <property type="entry name" value="Medium-chain alcohol dehydrogenases, catalytic domain"/>
    <property type="match status" value="1"/>
</dbReference>
<dbReference type="Gene3D" id="3.40.50.720">
    <property type="entry name" value="NAD(P)-binding Rossmann-like Domain"/>
    <property type="match status" value="1"/>
</dbReference>
<dbReference type="OrthoDB" id="9781588at2"/>
<dbReference type="InterPro" id="IPR011032">
    <property type="entry name" value="GroES-like_sf"/>
</dbReference>
<comment type="similarity">
    <text evidence="2">Belongs to the zinc-containing alcohol dehydrogenase family.</text>
</comment>
<dbReference type="SUPFAM" id="SSF50129">
    <property type="entry name" value="GroES-like"/>
    <property type="match status" value="1"/>
</dbReference>
<dbReference type="CDD" id="cd08255">
    <property type="entry name" value="2-desacetyl-2-hydroxyethyl_bacteriochlorophyllide_like"/>
    <property type="match status" value="1"/>
</dbReference>
<dbReference type="PANTHER" id="PTHR43350:SF19">
    <property type="entry name" value="D-GULOSIDE 3-DEHYDROGENASE"/>
    <property type="match status" value="1"/>
</dbReference>
<dbReference type="PANTHER" id="PTHR43350">
    <property type="entry name" value="NAD-DEPENDENT ALCOHOL DEHYDROGENASE"/>
    <property type="match status" value="1"/>
</dbReference>
<name>A0A5B2TE66_9PROT</name>